<evidence type="ECO:0000256" key="1">
    <source>
        <dbReference type="SAM" id="MobiDB-lite"/>
    </source>
</evidence>
<keyword evidence="3" id="KW-1185">Reference proteome</keyword>
<dbReference type="EMBL" id="JAMYWC010000001">
    <property type="protein sequence ID" value="MCP1170840.1"/>
    <property type="molecule type" value="Genomic_DNA"/>
</dbReference>
<gene>
    <name evidence="2" type="ORF">NKG59_00655</name>
</gene>
<proteinExistence type="predicted"/>
<feature type="region of interest" description="Disordered" evidence="1">
    <location>
        <begin position="202"/>
        <end position="225"/>
    </location>
</feature>
<dbReference type="AlphaFoldDB" id="A0AA41WSP5"/>
<organism evidence="2 3">
    <name type="scientific">Ralstonia chuxiongensis</name>
    <dbReference type="NCBI Taxonomy" id="2957504"/>
    <lineage>
        <taxon>Bacteria</taxon>
        <taxon>Pseudomonadati</taxon>
        <taxon>Pseudomonadota</taxon>
        <taxon>Betaproteobacteria</taxon>
        <taxon>Burkholderiales</taxon>
        <taxon>Burkholderiaceae</taxon>
        <taxon>Ralstonia</taxon>
    </lineage>
</organism>
<name>A0AA41WSP5_9RALS</name>
<accession>A0AA41WSP5</accession>
<dbReference type="Proteomes" id="UP001162793">
    <property type="component" value="Unassembled WGS sequence"/>
</dbReference>
<protein>
    <submittedName>
        <fullName evidence="2">Uncharacterized protein</fullName>
    </submittedName>
</protein>
<evidence type="ECO:0000313" key="2">
    <source>
        <dbReference type="EMBL" id="MCP1170840.1"/>
    </source>
</evidence>
<sequence length="225" mass="25075">MIPFRQAQATKYLEIKHRRDDASRAAANLRHINAHNRKVPTLHMDTSFGGPPHLPATTPPEITMQQPADMACNLACAAMREMSRTASFMLEAQIDLAHFRLKLAEAALEDVRELEHELSGTHDWTSLTTAQSIFMKMQSSHGANALKTWAEFTNKLQAAYFRRLTEWTQQVQQPEGQTSSSQLFAASSDSLKAFFDSFNLMAPPDSEVKKNGLARSTSARAEKAA</sequence>
<evidence type="ECO:0000313" key="3">
    <source>
        <dbReference type="Proteomes" id="UP001162793"/>
    </source>
</evidence>
<comment type="caution">
    <text evidence="2">The sequence shown here is derived from an EMBL/GenBank/DDBJ whole genome shotgun (WGS) entry which is preliminary data.</text>
</comment>
<reference evidence="3" key="1">
    <citation type="journal article" date="2023" name="Front. Microbiol.">
        <title>Ralstonia chuxiongensis sp. nov., Ralstonia mojiangensis sp. nov., and Ralstonia soli sp. nov., isolated from tobacco fields, are three novel species in the family Burkholderiaceae.</title>
        <authorList>
            <person name="Lu C.H."/>
            <person name="Zhang Y.Y."/>
            <person name="Jiang N."/>
            <person name="Chen W."/>
            <person name="Shao X."/>
            <person name="Zhao Z.M."/>
            <person name="Lu W.L."/>
            <person name="Hu X."/>
            <person name="Xi Y.X."/>
            <person name="Zou S.Y."/>
            <person name="Wei Q.J."/>
            <person name="Lin Z.L."/>
            <person name="Gong L."/>
            <person name="Gai X.T."/>
            <person name="Zhang L.Q."/>
            <person name="Li J.Y."/>
            <person name="Jin Y."/>
            <person name="Xia Z.Y."/>
        </authorList>
    </citation>
    <scope>NUCLEOTIDE SEQUENCE [LARGE SCALE GENOMIC DNA]</scope>
    <source>
        <strain evidence="3">21YRMH01-3</strain>
    </source>
</reference>
<dbReference type="RefSeq" id="WP_253534330.1">
    <property type="nucleotide sequence ID" value="NZ_JAMYWC010000001.1"/>
</dbReference>